<protein>
    <submittedName>
        <fullName evidence="1">Uncharacterized protein</fullName>
    </submittedName>
</protein>
<organism evidence="1 2">
    <name type="scientific">Clonostachys rhizophaga</name>
    <dbReference type="NCBI Taxonomy" id="160324"/>
    <lineage>
        <taxon>Eukaryota</taxon>
        <taxon>Fungi</taxon>
        <taxon>Dikarya</taxon>
        <taxon>Ascomycota</taxon>
        <taxon>Pezizomycotina</taxon>
        <taxon>Sordariomycetes</taxon>
        <taxon>Hypocreomycetidae</taxon>
        <taxon>Hypocreales</taxon>
        <taxon>Bionectriaceae</taxon>
        <taxon>Clonostachys</taxon>
    </lineage>
</organism>
<comment type="caution">
    <text evidence="1">The sequence shown here is derived from an EMBL/GenBank/DDBJ whole genome shotgun (WGS) entry which is preliminary data.</text>
</comment>
<accession>A0A9N9YVP8</accession>
<dbReference type="AlphaFoldDB" id="A0A9N9YVP8"/>
<keyword evidence="2" id="KW-1185">Reference proteome</keyword>
<dbReference type="Proteomes" id="UP000696573">
    <property type="component" value="Unassembled WGS sequence"/>
</dbReference>
<dbReference type="EMBL" id="CABFNQ020000748">
    <property type="protein sequence ID" value="CAH0033789.1"/>
    <property type="molecule type" value="Genomic_DNA"/>
</dbReference>
<proteinExistence type="predicted"/>
<reference evidence="1" key="1">
    <citation type="submission" date="2021-10" db="EMBL/GenBank/DDBJ databases">
        <authorList>
            <person name="Piombo E."/>
        </authorList>
    </citation>
    <scope>NUCLEOTIDE SEQUENCE</scope>
</reference>
<evidence type="ECO:0000313" key="1">
    <source>
        <dbReference type="EMBL" id="CAH0033789.1"/>
    </source>
</evidence>
<name>A0A9N9YVP8_9HYPO</name>
<gene>
    <name evidence="1" type="ORF">CRHIZ90672A_00006749</name>
</gene>
<sequence length="237" mass="26318">MRLSFLKFDIHIRTTRPWAFSVNDMHHGGTGFVALAAAASTLLDGAFASPDNKIPEQWRKSIPEAWDHTMARSYLGSGLNISGTSNWALDQIMDGQGTINICLRWGANKALTRDNRESFEVVYKQSFQVWLKWLPGWDNFPFDSVDIKTAHWAVGDRALIEGPTSGFEVHAGSKDDEGRPTCNPGCSRELHQDGDYSECPGGADNRFHQFILLNPAWGEFNMGAASSFGVDLSLHGW</sequence>
<evidence type="ECO:0000313" key="2">
    <source>
        <dbReference type="Proteomes" id="UP000696573"/>
    </source>
</evidence>
<dbReference type="OrthoDB" id="5000017at2759"/>